<dbReference type="Pfam" id="PF01642">
    <property type="entry name" value="MM_CoA_mutase"/>
    <property type="match status" value="1"/>
</dbReference>
<protein>
    <submittedName>
        <fullName evidence="2">Methylmalonyl-CoA mutase</fullName>
    </submittedName>
</protein>
<dbReference type="PANTHER" id="PTHR48101">
    <property type="entry name" value="METHYLMALONYL-COA MUTASE, MITOCHONDRIAL-RELATED"/>
    <property type="match status" value="1"/>
</dbReference>
<dbReference type="Proteomes" id="UP000276309">
    <property type="component" value="Chromosome"/>
</dbReference>
<dbReference type="KEGG" id="emar:D1013_04280"/>
<dbReference type="RefSeq" id="WP_121847706.1">
    <property type="nucleotide sequence ID" value="NZ_CP032050.1"/>
</dbReference>
<dbReference type="OrthoDB" id="9762378at2"/>
<keyword evidence="3" id="KW-1185">Reference proteome</keyword>
<evidence type="ECO:0000313" key="2">
    <source>
        <dbReference type="EMBL" id="AYN66654.1"/>
    </source>
</evidence>
<dbReference type="GO" id="GO:0031419">
    <property type="term" value="F:cobalamin binding"/>
    <property type="evidence" value="ECO:0007669"/>
    <property type="project" value="InterPro"/>
</dbReference>
<reference evidence="2 3" key="1">
    <citation type="submission" date="2018-08" db="EMBL/GenBank/DDBJ databases">
        <title>The reduced genetic potential of extracellular carbohydrate catabolism in Euzebyella marina RN62, a Flavobacteriia bacterium isolated from the hadal water.</title>
        <authorList>
            <person name="Xue C."/>
        </authorList>
    </citation>
    <scope>NUCLEOTIDE SEQUENCE [LARGE SCALE GENOMIC DNA]</scope>
    <source>
        <strain evidence="2 3">RN62</strain>
    </source>
</reference>
<evidence type="ECO:0000259" key="1">
    <source>
        <dbReference type="Pfam" id="PF01642"/>
    </source>
</evidence>
<name>A0A3G2L316_9FLAO</name>
<dbReference type="Gene3D" id="3.20.20.240">
    <property type="entry name" value="Methylmalonyl-CoA mutase"/>
    <property type="match status" value="1"/>
</dbReference>
<dbReference type="InterPro" id="IPR016176">
    <property type="entry name" value="Cbl-dep_enz_cat"/>
</dbReference>
<dbReference type="InterPro" id="IPR006099">
    <property type="entry name" value="MeMalonylCoA_mutase_a/b_cat"/>
</dbReference>
<accession>A0A3G2L316</accession>
<sequence>MFKEFPPISEKQWKQKIQYELEGADYNKNMVWESREGIMVKPFYHQDSTAYQKYKIELKPKKWNTCQTIDGENVDQAKQSILAALESEIDSIWIQNIKKYEDLENLLADIKISKTKIHLQLSSFSLSALEKIKRLPNHEQILIHLDPISVLAQTGNWPEGNLNCLNQFSELLVNSHDSELSHHLSIDTSLYKNAGATIVQQLAYSLAHTTEYLNLIPKEYFSKPTFRVSLVGNYFFEIAKIKSLRLLWSLLAKEFEVEENCQIVATSSKRNKTLFAQNNNLLRTTSESMAAILGGANTICTQTYNHFNQRFDTDAERIARNQLFILRDESHLTGKNDPVDGSYYIQSLTEQFTQKALLLFKQIEKSGGFLEHLKKGLIQKKIKESAEKEQLAFDRQEEILVGSNAFYSESEPMNLQVDKNPFREKRNIKTLIEPIIEYRLSEKMEKKIIHTERN</sequence>
<dbReference type="AlphaFoldDB" id="A0A3G2L316"/>
<evidence type="ECO:0000313" key="3">
    <source>
        <dbReference type="Proteomes" id="UP000276309"/>
    </source>
</evidence>
<feature type="domain" description="Methylmalonyl-CoA mutase alpha/beta chain catalytic" evidence="1">
    <location>
        <begin position="97"/>
        <end position="426"/>
    </location>
</feature>
<dbReference type="EMBL" id="CP032050">
    <property type="protein sequence ID" value="AYN66654.1"/>
    <property type="molecule type" value="Genomic_DNA"/>
</dbReference>
<dbReference type="GO" id="GO:0016866">
    <property type="term" value="F:intramolecular transferase activity"/>
    <property type="evidence" value="ECO:0007669"/>
    <property type="project" value="InterPro"/>
</dbReference>
<proteinExistence type="predicted"/>
<gene>
    <name evidence="2" type="ORF">D1013_04280</name>
</gene>
<dbReference type="PANTHER" id="PTHR48101:SF1">
    <property type="entry name" value="METHYLMALONYL-COA MUTASE, LARGE SUBUNIT"/>
    <property type="match status" value="1"/>
</dbReference>
<dbReference type="SUPFAM" id="SSF51703">
    <property type="entry name" value="Cobalamin (vitamin B12)-dependent enzymes"/>
    <property type="match status" value="1"/>
</dbReference>
<organism evidence="2 3">
    <name type="scientific">Euzebyella marina</name>
    <dbReference type="NCBI Taxonomy" id="1761453"/>
    <lineage>
        <taxon>Bacteria</taxon>
        <taxon>Pseudomonadati</taxon>
        <taxon>Bacteroidota</taxon>
        <taxon>Flavobacteriia</taxon>
        <taxon>Flavobacteriales</taxon>
        <taxon>Flavobacteriaceae</taxon>
        <taxon>Euzebyella</taxon>
    </lineage>
</organism>